<dbReference type="KEGG" id="vai:BU251_09065"/>
<organism evidence="1 2">
    <name type="scientific">Velamenicoccus archaeovorus</name>
    <dbReference type="NCBI Taxonomy" id="1930593"/>
    <lineage>
        <taxon>Bacteria</taxon>
        <taxon>Pseudomonadati</taxon>
        <taxon>Candidatus Omnitrophota</taxon>
        <taxon>Candidatus Velamenicoccus</taxon>
    </lineage>
</organism>
<dbReference type="AlphaFoldDB" id="A0A410P6Y1"/>
<sequence>MGCKRKGRISDRLLGVKVKSVDNNAKRLVTEETRVSGNKAKHIKTIFTVDAQTLIIGKGNKNAGLCDIKAGNKINIDFIKTQDKKMLAKGITILD</sequence>
<dbReference type="RefSeq" id="WP_128700829.1">
    <property type="nucleotide sequence ID" value="NZ_CP019384.1"/>
</dbReference>
<gene>
    <name evidence="1" type="ORF">BU251_09065</name>
</gene>
<keyword evidence="2" id="KW-1185">Reference proteome</keyword>
<evidence type="ECO:0000313" key="1">
    <source>
        <dbReference type="EMBL" id="QAT17862.1"/>
    </source>
</evidence>
<evidence type="ECO:0000313" key="2">
    <source>
        <dbReference type="Proteomes" id="UP000287243"/>
    </source>
</evidence>
<dbReference type="EMBL" id="CP019384">
    <property type="protein sequence ID" value="QAT17862.1"/>
    <property type="molecule type" value="Genomic_DNA"/>
</dbReference>
<protein>
    <submittedName>
        <fullName evidence="1">Uncharacterized protein</fullName>
    </submittedName>
</protein>
<name>A0A410P6Y1_VELA1</name>
<reference evidence="1 2" key="1">
    <citation type="submission" date="2017-01" db="EMBL/GenBank/DDBJ databases">
        <title>First insights into the biology of 'candidatus Vampirococcus archaeovorus'.</title>
        <authorList>
            <person name="Kizina J."/>
            <person name="Jordan S."/>
            <person name="Stueber K."/>
            <person name="Reinhardt R."/>
            <person name="Harder J."/>
        </authorList>
    </citation>
    <scope>NUCLEOTIDE SEQUENCE [LARGE SCALE GENOMIC DNA]</scope>
    <source>
        <strain evidence="1 2">LiM</strain>
    </source>
</reference>
<accession>A0A410P6Y1</accession>
<proteinExistence type="predicted"/>
<dbReference type="Proteomes" id="UP000287243">
    <property type="component" value="Chromosome"/>
</dbReference>